<dbReference type="RefSeq" id="XP_024728482.1">
    <property type="nucleotide sequence ID" value="XM_024881756.1"/>
</dbReference>
<accession>A0A2J6SLD2</accession>
<dbReference type="Proteomes" id="UP000235371">
    <property type="component" value="Unassembled WGS sequence"/>
</dbReference>
<keyword evidence="1" id="KW-0732">Signal</keyword>
<dbReference type="OrthoDB" id="4767222at2759"/>
<dbReference type="EMBL" id="KZ613912">
    <property type="protein sequence ID" value="PMD51578.1"/>
    <property type="molecule type" value="Genomic_DNA"/>
</dbReference>
<evidence type="ECO:0000313" key="3">
    <source>
        <dbReference type="Proteomes" id="UP000235371"/>
    </source>
</evidence>
<dbReference type="AlphaFoldDB" id="A0A2J6SLD2"/>
<dbReference type="GeneID" id="36589833"/>
<evidence type="ECO:0000313" key="2">
    <source>
        <dbReference type="EMBL" id="PMD51578.1"/>
    </source>
</evidence>
<organism evidence="2 3">
    <name type="scientific">Hyaloscypha bicolor E</name>
    <dbReference type="NCBI Taxonomy" id="1095630"/>
    <lineage>
        <taxon>Eukaryota</taxon>
        <taxon>Fungi</taxon>
        <taxon>Dikarya</taxon>
        <taxon>Ascomycota</taxon>
        <taxon>Pezizomycotina</taxon>
        <taxon>Leotiomycetes</taxon>
        <taxon>Helotiales</taxon>
        <taxon>Hyaloscyphaceae</taxon>
        <taxon>Hyaloscypha</taxon>
        <taxon>Hyaloscypha bicolor</taxon>
    </lineage>
</organism>
<name>A0A2J6SLD2_9HELO</name>
<gene>
    <name evidence="2" type="ORF">K444DRAFT_620663</name>
</gene>
<proteinExistence type="predicted"/>
<dbReference type="InParanoid" id="A0A2J6SLD2"/>
<sequence>MFSLLLLLALCSLVVLANPHPRDQNLVRSSYPYQIVSKPHNTPHFEVVPAFLLGEPVKKSQQPRPYTPVQGRPPSHVETVLKEDVPSQVLLKTEDQDVIDEYIGEVDETSPDQSLPCIGTWCKGYLDLIDSCQKGFFKRRTSVPIGSCLEMSPPVEYPNSMMVVKPAICSDGTLAKLAIYKDRSCNSMIINYQLQENDTDLCLATAFLYRFNLVLGVALSSLKPLCRDSAEYNKSLAANASIELFAASTKPIQSVQEGGCAGPFNNVFLPTDTCLSGDYYLSYNMLIAATPACANGQRPWLLFYNARGCVGTTSYVVGVPSYPPPPNVCLWSAYNAPQARYWSMIWRCGYYLPQPPSYPNPQGAQFHQAAIAPPAPCPDAPKSAVVIPCSPCNGSEVGRNEIIVLPTGDCLVTPGDGIEILSHGVCKNGTRAQWARFEDENCGNGNISAKFGLVDVPDRYQAPDPSRHFDQVKYLDKCISTGIEDGVKIRSVAFWCEGLQSGKENYAGNRDSKLDGVPKVETYHFEM</sequence>
<reference evidence="2 3" key="1">
    <citation type="submission" date="2016-04" db="EMBL/GenBank/DDBJ databases">
        <title>A degradative enzymes factory behind the ericoid mycorrhizal symbiosis.</title>
        <authorList>
            <consortium name="DOE Joint Genome Institute"/>
            <person name="Martino E."/>
            <person name="Morin E."/>
            <person name="Grelet G."/>
            <person name="Kuo A."/>
            <person name="Kohler A."/>
            <person name="Daghino S."/>
            <person name="Barry K."/>
            <person name="Choi C."/>
            <person name="Cichocki N."/>
            <person name="Clum A."/>
            <person name="Copeland A."/>
            <person name="Hainaut M."/>
            <person name="Haridas S."/>
            <person name="Labutti K."/>
            <person name="Lindquist E."/>
            <person name="Lipzen A."/>
            <person name="Khouja H.-R."/>
            <person name="Murat C."/>
            <person name="Ohm R."/>
            <person name="Olson A."/>
            <person name="Spatafora J."/>
            <person name="Veneault-Fourrey C."/>
            <person name="Henrissat B."/>
            <person name="Grigoriev I."/>
            <person name="Martin F."/>
            <person name="Perotto S."/>
        </authorList>
    </citation>
    <scope>NUCLEOTIDE SEQUENCE [LARGE SCALE GENOMIC DNA]</scope>
    <source>
        <strain evidence="2 3">E</strain>
    </source>
</reference>
<protein>
    <submittedName>
        <fullName evidence="2">Uncharacterized protein</fullName>
    </submittedName>
</protein>
<evidence type="ECO:0000256" key="1">
    <source>
        <dbReference type="SAM" id="SignalP"/>
    </source>
</evidence>
<feature type="chain" id="PRO_5014372598" evidence="1">
    <location>
        <begin position="18"/>
        <end position="527"/>
    </location>
</feature>
<keyword evidence="3" id="KW-1185">Reference proteome</keyword>
<feature type="signal peptide" evidence="1">
    <location>
        <begin position="1"/>
        <end position="17"/>
    </location>
</feature>